<organism evidence="3 4">
    <name type="scientific">Didymodactylos carnosus</name>
    <dbReference type="NCBI Taxonomy" id="1234261"/>
    <lineage>
        <taxon>Eukaryota</taxon>
        <taxon>Metazoa</taxon>
        <taxon>Spiralia</taxon>
        <taxon>Gnathifera</taxon>
        <taxon>Rotifera</taxon>
        <taxon>Eurotatoria</taxon>
        <taxon>Bdelloidea</taxon>
        <taxon>Philodinida</taxon>
        <taxon>Philodinidae</taxon>
        <taxon>Didymodactylos</taxon>
    </lineage>
</organism>
<evidence type="ECO:0000313" key="4">
    <source>
        <dbReference type="Proteomes" id="UP000682733"/>
    </source>
</evidence>
<name>A0A8S2NA62_9BILA</name>
<dbReference type="PANTHER" id="PTHR13847">
    <property type="entry name" value="SARCOSINE DEHYDROGENASE-RELATED"/>
    <property type="match status" value="1"/>
</dbReference>
<dbReference type="Proteomes" id="UP000677228">
    <property type="component" value="Unassembled WGS sequence"/>
</dbReference>
<dbReference type="Proteomes" id="UP000682733">
    <property type="component" value="Unassembled WGS sequence"/>
</dbReference>
<dbReference type="Gene3D" id="3.50.50.60">
    <property type="entry name" value="FAD/NAD(P)-binding domain"/>
    <property type="match status" value="2"/>
</dbReference>
<dbReference type="GO" id="GO:0005737">
    <property type="term" value="C:cytoplasm"/>
    <property type="evidence" value="ECO:0007669"/>
    <property type="project" value="TreeGrafter"/>
</dbReference>
<accession>A0A8S2NA62</accession>
<evidence type="ECO:0000313" key="3">
    <source>
        <dbReference type="EMBL" id="CAF3996546.1"/>
    </source>
</evidence>
<feature type="non-terminal residue" evidence="3">
    <location>
        <position position="1"/>
    </location>
</feature>
<feature type="domain" description="FAD dependent oxidoreductase" evidence="1">
    <location>
        <begin position="162"/>
        <end position="568"/>
    </location>
</feature>
<dbReference type="InterPro" id="IPR006076">
    <property type="entry name" value="FAD-dep_OxRdtase"/>
</dbReference>
<sequence length="636" mass="70774">KQEKLLRVVVFVAEEMKVLIAYPIKINLNRLENISWRPDLLSNDDGLRDEISRFKPHIILVDNNLLSAETLHLWRNIMGSSAVLNVIRSGADLTRINTEKVAELGIHLSNILELIPEINSRKGCEEAMDQAALTVLAVIVLKETFCGSTNFEIPSTLTNESITVIGAGIAGLVAALFLSIGGYRVTVIDRHDQPVLGKDLEVYNGGTTMGGCDARHASVTEAVAAPTRVRSLRLTPMNKGWRMLDNMSSDEEVWARKFEAMSHFPEMYSIFSDLVTSMNRAAIDLWEDLFKQIPELAENAMRSRRIVRLCTSESAVSNTVEFQNKVHRKTDKVIQLSKEQVVTRFPHLNHDHLAGGVEVEGFTMNVQQLGDNLVNYLAKKRQVTFRWACEVASLEDTVVVLKTGEKIISDRILLATGVSGDAPLKVSPIIKQVQAVIGYWLKLPNINRITEGFKIHEADPVAVMNVTMSVDDATLIISGGFGFVGKHPIVKTSHYTEMAVLVARTVRKYFPTEFEKATESNKKIPMTYCLRPMSADGMPVIDWITTANSDKVMYVGATSGGGFVQASMLSLFALDMFSGRNDYAHITRAMVSSRDSLSDCLYYHDITDDDAEETPEDSMKPLDPSIQQFVDDFLLL</sequence>
<gene>
    <name evidence="2" type="ORF">OVA965_LOCUS23271</name>
    <name evidence="3" type="ORF">TMI583_LOCUS23987</name>
</gene>
<dbReference type="InterPro" id="IPR036188">
    <property type="entry name" value="FAD/NAD-bd_sf"/>
</dbReference>
<dbReference type="Gene3D" id="3.30.9.10">
    <property type="entry name" value="D-Amino Acid Oxidase, subunit A, domain 2"/>
    <property type="match status" value="1"/>
</dbReference>
<dbReference type="SUPFAM" id="SSF51905">
    <property type="entry name" value="FAD/NAD(P)-binding domain"/>
    <property type="match status" value="1"/>
</dbReference>
<reference evidence="3" key="1">
    <citation type="submission" date="2021-02" db="EMBL/GenBank/DDBJ databases">
        <authorList>
            <person name="Nowell W R."/>
        </authorList>
    </citation>
    <scope>NUCLEOTIDE SEQUENCE</scope>
</reference>
<dbReference type="Pfam" id="PF01266">
    <property type="entry name" value="DAO"/>
    <property type="match status" value="1"/>
</dbReference>
<evidence type="ECO:0000313" key="2">
    <source>
        <dbReference type="EMBL" id="CAF1185425.1"/>
    </source>
</evidence>
<proteinExistence type="predicted"/>
<dbReference type="AlphaFoldDB" id="A0A8S2NA62"/>
<protein>
    <recommendedName>
        <fullName evidence="1">FAD dependent oxidoreductase domain-containing protein</fullName>
    </recommendedName>
</protein>
<comment type="caution">
    <text evidence="3">The sequence shown here is derived from an EMBL/GenBank/DDBJ whole genome shotgun (WGS) entry which is preliminary data.</text>
</comment>
<dbReference type="EMBL" id="CAJOBA010035020">
    <property type="protein sequence ID" value="CAF3996546.1"/>
    <property type="molecule type" value="Genomic_DNA"/>
</dbReference>
<dbReference type="EMBL" id="CAJNOK010013493">
    <property type="protein sequence ID" value="CAF1185425.1"/>
    <property type="molecule type" value="Genomic_DNA"/>
</dbReference>
<evidence type="ECO:0000259" key="1">
    <source>
        <dbReference type="Pfam" id="PF01266"/>
    </source>
</evidence>